<comment type="catalytic activity">
    <reaction evidence="8">
        <text>L-threonyl-[protein] + ATP = O-phospho-L-threonyl-[protein] + ADP + H(+)</text>
        <dbReference type="Rhea" id="RHEA:46608"/>
        <dbReference type="Rhea" id="RHEA-COMP:11060"/>
        <dbReference type="Rhea" id="RHEA-COMP:11605"/>
        <dbReference type="ChEBI" id="CHEBI:15378"/>
        <dbReference type="ChEBI" id="CHEBI:30013"/>
        <dbReference type="ChEBI" id="CHEBI:30616"/>
        <dbReference type="ChEBI" id="CHEBI:61977"/>
        <dbReference type="ChEBI" id="CHEBI:456216"/>
        <dbReference type="EC" id="2.7.11.1"/>
    </reaction>
</comment>
<dbReference type="InterPro" id="IPR017441">
    <property type="entry name" value="Protein_kinase_ATP_BS"/>
</dbReference>
<feature type="domain" description="PASTA" evidence="14">
    <location>
        <begin position="540"/>
        <end position="604"/>
    </location>
</feature>
<dbReference type="EMBL" id="JAEIOT010000004">
    <property type="protein sequence ID" value="MBI8999796.1"/>
    <property type="molecule type" value="Genomic_DNA"/>
</dbReference>
<dbReference type="InterPro" id="IPR008271">
    <property type="entry name" value="Ser/Thr_kinase_AS"/>
</dbReference>
<dbReference type="SMART" id="SM00740">
    <property type="entry name" value="PASTA"/>
    <property type="match status" value="4"/>
</dbReference>
<feature type="transmembrane region" description="Helical" evidence="12">
    <location>
        <begin position="363"/>
        <end position="386"/>
    </location>
</feature>
<gene>
    <name evidence="15" type="primary">pknB</name>
    <name evidence="15" type="ORF">JDV76_02235</name>
</gene>
<evidence type="ECO:0000256" key="12">
    <source>
        <dbReference type="SAM" id="Phobius"/>
    </source>
</evidence>
<dbReference type="PANTHER" id="PTHR43289">
    <property type="entry name" value="MITOGEN-ACTIVATED PROTEIN KINASE KINASE KINASE 20-RELATED"/>
    <property type="match status" value="1"/>
</dbReference>
<dbReference type="InterPro" id="IPR000719">
    <property type="entry name" value="Prot_kinase_dom"/>
</dbReference>
<feature type="domain" description="PASTA" evidence="14">
    <location>
        <begin position="406"/>
        <end position="470"/>
    </location>
</feature>
<comment type="catalytic activity">
    <reaction evidence="9">
        <text>L-seryl-[protein] + ATP = O-phospho-L-seryl-[protein] + ADP + H(+)</text>
        <dbReference type="Rhea" id="RHEA:17989"/>
        <dbReference type="Rhea" id="RHEA-COMP:9863"/>
        <dbReference type="Rhea" id="RHEA-COMP:11604"/>
        <dbReference type="ChEBI" id="CHEBI:15378"/>
        <dbReference type="ChEBI" id="CHEBI:29999"/>
        <dbReference type="ChEBI" id="CHEBI:30616"/>
        <dbReference type="ChEBI" id="CHEBI:83421"/>
        <dbReference type="ChEBI" id="CHEBI:456216"/>
        <dbReference type="EC" id="2.7.11.1"/>
    </reaction>
</comment>
<keyword evidence="12" id="KW-0472">Membrane</keyword>
<keyword evidence="12" id="KW-1133">Transmembrane helix</keyword>
<dbReference type="Gene3D" id="1.10.510.10">
    <property type="entry name" value="Transferase(Phosphotransferase) domain 1"/>
    <property type="match status" value="1"/>
</dbReference>
<evidence type="ECO:0000313" key="15">
    <source>
        <dbReference type="EMBL" id="MBI8999796.1"/>
    </source>
</evidence>
<evidence type="ECO:0000256" key="3">
    <source>
        <dbReference type="ARBA" id="ARBA00022679"/>
    </source>
</evidence>
<dbReference type="SUPFAM" id="SSF56112">
    <property type="entry name" value="Protein kinase-like (PK-like)"/>
    <property type="match status" value="1"/>
</dbReference>
<dbReference type="Pfam" id="PF00069">
    <property type="entry name" value="Pkinase"/>
    <property type="match status" value="1"/>
</dbReference>
<evidence type="ECO:0000259" key="13">
    <source>
        <dbReference type="PROSITE" id="PS50011"/>
    </source>
</evidence>
<evidence type="ECO:0000259" key="14">
    <source>
        <dbReference type="PROSITE" id="PS51178"/>
    </source>
</evidence>
<dbReference type="PROSITE" id="PS00108">
    <property type="entry name" value="PROTEIN_KINASE_ST"/>
    <property type="match status" value="1"/>
</dbReference>
<accession>A0ABS0VTW4</accession>
<evidence type="ECO:0000256" key="7">
    <source>
        <dbReference type="ARBA" id="ARBA00022840"/>
    </source>
</evidence>
<protein>
    <recommendedName>
        <fullName evidence="1">non-specific serine/threonine protein kinase</fullName>
        <ecNumber evidence="1">2.7.11.1</ecNumber>
    </recommendedName>
</protein>
<evidence type="ECO:0000313" key="16">
    <source>
        <dbReference type="Proteomes" id="UP000625574"/>
    </source>
</evidence>
<dbReference type="Proteomes" id="UP000625574">
    <property type="component" value="Unassembled WGS sequence"/>
</dbReference>
<evidence type="ECO:0000256" key="6">
    <source>
        <dbReference type="ARBA" id="ARBA00022777"/>
    </source>
</evidence>
<sequence>MSEHVLGERYELGEVIGTGGMSDVYAAKDTLLGREVAVKMMRAELARDVNFRERFRREAQNAGRLNHPSIVSVLDTGETEMNGIKIPYIVMERVHGRTLREIVQNDGPLRPAEAARTLLPVCEALQFSHDAGIVHRDIKPANIMITNTGSVKVMDFGIARAVDDATSAMTQTSAVIGTAQYLSPEQARGKSADARSDVYALGCVLYETVTGRPPFEGDSPFAVAFNHVHEDPEPPSSYIPDLTPTAALNVDAVVLLTMAKHPADRYQSAAELAEDLTRLGRNAVSNAARSHMRPMHTEEPDARTRVTRMTDDAATRLTAAGSGSTPPPVAPVVNGSRLPEPGNHRRRSGKGHRYADNRPGNRGVWIGAVLGLVFVAGALVFAYNVFTGDNSPGRGTGAPISVNADGTVTIPDVEGKTLAAARKSLEQLDLRVTVTMQPSPDVSEGIAISTNPASKSTVQPGSTVTLLVSSGTELTRVPDLSDMNTEEAERALVQAGLSLDPVVREVTSDSVKEGQVIEQDPAAGRKVSKGSKIKITVSTGPEMVAVPNLAGQPVEQVRRRLEEMDLVPVVQSVASDLPAGHVTAVLRGGTEVPRGTPITVQVSDGSMFRIPDLTGMDVNQALAALRAAGWTSPDTSLLQQPVQTGALIESGQIEGQTPLPGELTGKDALVSIRVKQFNLLKVIQP</sequence>
<dbReference type="RefSeq" id="WP_198735219.1">
    <property type="nucleotide sequence ID" value="NZ_JAEIOT010000004.1"/>
</dbReference>
<feature type="domain" description="Protein kinase" evidence="13">
    <location>
        <begin position="10"/>
        <end position="317"/>
    </location>
</feature>
<comment type="caution">
    <text evidence="15">The sequence shown here is derived from an EMBL/GenBank/DDBJ whole genome shotgun (WGS) entry which is preliminary data.</text>
</comment>
<dbReference type="NCBIfam" id="NF033483">
    <property type="entry name" value="PknB_PASTA_kin"/>
    <property type="match status" value="1"/>
</dbReference>
<dbReference type="Gene3D" id="3.30.200.20">
    <property type="entry name" value="Phosphorylase Kinase, domain 1"/>
    <property type="match status" value="1"/>
</dbReference>
<dbReference type="PROSITE" id="PS51178">
    <property type="entry name" value="PASTA"/>
    <property type="match status" value="3"/>
</dbReference>
<keyword evidence="4" id="KW-0677">Repeat</keyword>
<evidence type="ECO:0000256" key="8">
    <source>
        <dbReference type="ARBA" id="ARBA00047899"/>
    </source>
</evidence>
<dbReference type="PROSITE" id="PS50011">
    <property type="entry name" value="PROTEIN_KINASE_DOM"/>
    <property type="match status" value="1"/>
</dbReference>
<evidence type="ECO:0000256" key="10">
    <source>
        <dbReference type="PROSITE-ProRule" id="PRU10141"/>
    </source>
</evidence>
<keyword evidence="2" id="KW-0723">Serine/threonine-protein kinase</keyword>
<feature type="binding site" evidence="10">
    <location>
        <position position="39"/>
    </location>
    <ligand>
        <name>ATP</name>
        <dbReference type="ChEBI" id="CHEBI:30616"/>
    </ligand>
</feature>
<proteinExistence type="predicted"/>
<dbReference type="InterPro" id="IPR005543">
    <property type="entry name" value="PASTA_dom"/>
</dbReference>
<keyword evidence="12" id="KW-0812">Transmembrane</keyword>
<name>A0ABS0VTW4_9CORY</name>
<keyword evidence="3" id="KW-0808">Transferase</keyword>
<dbReference type="PANTHER" id="PTHR43289:SF6">
    <property type="entry name" value="SERINE_THREONINE-PROTEIN KINASE NEKL-3"/>
    <property type="match status" value="1"/>
</dbReference>
<dbReference type="GO" id="GO:0016301">
    <property type="term" value="F:kinase activity"/>
    <property type="evidence" value="ECO:0007669"/>
    <property type="project" value="UniProtKB-KW"/>
</dbReference>
<reference evidence="15 16" key="1">
    <citation type="submission" date="2020-12" db="EMBL/GenBank/DDBJ databases">
        <title>Genome public.</title>
        <authorList>
            <person name="Sun Q."/>
        </authorList>
    </citation>
    <scope>NUCLEOTIDE SEQUENCE [LARGE SCALE GENOMIC DNA]</scope>
    <source>
        <strain evidence="15 16">CCM 8864</strain>
    </source>
</reference>
<evidence type="ECO:0000256" key="11">
    <source>
        <dbReference type="SAM" id="MobiDB-lite"/>
    </source>
</evidence>
<evidence type="ECO:0000256" key="5">
    <source>
        <dbReference type="ARBA" id="ARBA00022741"/>
    </source>
</evidence>
<dbReference type="EC" id="2.7.11.1" evidence="1"/>
<keyword evidence="5 10" id="KW-0547">Nucleotide-binding</keyword>
<feature type="region of interest" description="Disordered" evidence="11">
    <location>
        <begin position="317"/>
        <end position="358"/>
    </location>
</feature>
<dbReference type="CDD" id="cd14014">
    <property type="entry name" value="STKc_PknB_like"/>
    <property type="match status" value="1"/>
</dbReference>
<feature type="domain" description="PASTA" evidence="14">
    <location>
        <begin position="471"/>
        <end position="539"/>
    </location>
</feature>
<evidence type="ECO:0000256" key="4">
    <source>
        <dbReference type="ARBA" id="ARBA00022737"/>
    </source>
</evidence>
<keyword evidence="6 15" id="KW-0418">Kinase</keyword>
<dbReference type="Gene3D" id="3.30.10.20">
    <property type="match status" value="4"/>
</dbReference>
<evidence type="ECO:0000256" key="9">
    <source>
        <dbReference type="ARBA" id="ARBA00048679"/>
    </source>
</evidence>
<organism evidence="15 16">
    <name type="scientific">Corynebacterium marambiense</name>
    <dbReference type="NCBI Taxonomy" id="2765364"/>
    <lineage>
        <taxon>Bacteria</taxon>
        <taxon>Bacillati</taxon>
        <taxon>Actinomycetota</taxon>
        <taxon>Actinomycetes</taxon>
        <taxon>Mycobacteriales</taxon>
        <taxon>Corynebacteriaceae</taxon>
        <taxon>Corynebacterium</taxon>
    </lineage>
</organism>
<dbReference type="CDD" id="cd06577">
    <property type="entry name" value="PASTA_pknB"/>
    <property type="match status" value="4"/>
</dbReference>
<dbReference type="PROSITE" id="PS00107">
    <property type="entry name" value="PROTEIN_KINASE_ATP"/>
    <property type="match status" value="1"/>
</dbReference>
<keyword evidence="7 10" id="KW-0067">ATP-binding</keyword>
<keyword evidence="16" id="KW-1185">Reference proteome</keyword>
<dbReference type="SMART" id="SM00220">
    <property type="entry name" value="S_TKc"/>
    <property type="match status" value="1"/>
</dbReference>
<dbReference type="Pfam" id="PF03793">
    <property type="entry name" value="PASTA"/>
    <property type="match status" value="3"/>
</dbReference>
<evidence type="ECO:0000256" key="2">
    <source>
        <dbReference type="ARBA" id="ARBA00022527"/>
    </source>
</evidence>
<dbReference type="InterPro" id="IPR011009">
    <property type="entry name" value="Kinase-like_dom_sf"/>
</dbReference>
<evidence type="ECO:0000256" key="1">
    <source>
        <dbReference type="ARBA" id="ARBA00012513"/>
    </source>
</evidence>